<dbReference type="InterPro" id="IPR027417">
    <property type="entry name" value="P-loop_NTPase"/>
</dbReference>
<sequence>MDIGTAKPGKDVLAQVTHYFIGNKSIHQPYDVRDFEQDALDLMERLFKEHELLILTGGSGLYLDALLKGLHEMPSIDPEIRDKLNCEYRQFGLPYLQQQLALLDPAYYQQVDLQNPQRLIRALEVCLGTGRPYSDFRKKRKSPRFFRSIKIALDRERQELYDRIDRRMDEMIRQGLFSEAERLYPYRHLNALQTVGYKEVFGFLEGSYDREEAVRLLKRNSRRYAKRQLTWFRKDPDYTWFHPDDWEQMLQWIGDRVKEGDDQKD</sequence>
<comment type="catalytic activity">
    <reaction evidence="11 12">
        <text>adenosine(37) in tRNA + dimethylallyl diphosphate = N(6)-dimethylallyladenosine(37) in tRNA + diphosphate</text>
        <dbReference type="Rhea" id="RHEA:26482"/>
        <dbReference type="Rhea" id="RHEA-COMP:10162"/>
        <dbReference type="Rhea" id="RHEA-COMP:10375"/>
        <dbReference type="ChEBI" id="CHEBI:33019"/>
        <dbReference type="ChEBI" id="CHEBI:57623"/>
        <dbReference type="ChEBI" id="CHEBI:74411"/>
        <dbReference type="ChEBI" id="CHEBI:74415"/>
        <dbReference type="EC" id="2.5.1.75"/>
    </reaction>
</comment>
<name>A0A1H6YQ87_9BACT</name>
<evidence type="ECO:0000256" key="4">
    <source>
        <dbReference type="ARBA" id="ARBA00012665"/>
    </source>
</evidence>
<dbReference type="PANTHER" id="PTHR11088">
    <property type="entry name" value="TRNA DIMETHYLALLYLTRANSFERASE"/>
    <property type="match status" value="1"/>
</dbReference>
<keyword evidence="16" id="KW-1185">Reference proteome</keyword>
<dbReference type="PANTHER" id="PTHR11088:SF60">
    <property type="entry name" value="TRNA DIMETHYLALLYLTRANSFERASE"/>
    <property type="match status" value="1"/>
</dbReference>
<comment type="function">
    <text evidence="2 13">Catalyzes the transfer of a dimethylallyl group onto the adenine at position 37 in tRNAs that read codons beginning with uridine, leading to the formation of N6-(dimethylallyl)adenosine (i(6)A).</text>
</comment>
<dbReference type="NCBIfam" id="TIGR00174">
    <property type="entry name" value="miaA"/>
    <property type="match status" value="1"/>
</dbReference>
<evidence type="ECO:0000256" key="2">
    <source>
        <dbReference type="ARBA" id="ARBA00003213"/>
    </source>
</evidence>
<evidence type="ECO:0000256" key="9">
    <source>
        <dbReference type="ARBA" id="ARBA00022840"/>
    </source>
</evidence>
<evidence type="ECO:0000313" key="15">
    <source>
        <dbReference type="EMBL" id="SEJ41097.1"/>
    </source>
</evidence>
<evidence type="ECO:0000256" key="6">
    <source>
        <dbReference type="ARBA" id="ARBA00022679"/>
    </source>
</evidence>
<evidence type="ECO:0000256" key="13">
    <source>
        <dbReference type="RuleBase" id="RU003784"/>
    </source>
</evidence>
<dbReference type="EC" id="2.5.1.75" evidence="4 12"/>
<reference evidence="16" key="1">
    <citation type="submission" date="2016-10" db="EMBL/GenBank/DDBJ databases">
        <authorList>
            <person name="Varghese N."/>
            <person name="Submissions S."/>
        </authorList>
    </citation>
    <scope>NUCLEOTIDE SEQUENCE [LARGE SCALE GENOMIC DNA]</scope>
    <source>
        <strain evidence="16">IBRC-M 10761</strain>
    </source>
</reference>
<dbReference type="AlphaFoldDB" id="A0A1H6YQ87"/>
<evidence type="ECO:0000256" key="3">
    <source>
        <dbReference type="ARBA" id="ARBA00005842"/>
    </source>
</evidence>
<dbReference type="GO" id="GO:0005524">
    <property type="term" value="F:ATP binding"/>
    <property type="evidence" value="ECO:0007669"/>
    <property type="project" value="UniProtKB-KW"/>
</dbReference>
<accession>A0A1H6YQ87</accession>
<evidence type="ECO:0000256" key="10">
    <source>
        <dbReference type="ARBA" id="ARBA00022842"/>
    </source>
</evidence>
<dbReference type="Proteomes" id="UP000199403">
    <property type="component" value="Unassembled WGS sequence"/>
</dbReference>
<dbReference type="SUPFAM" id="SSF52540">
    <property type="entry name" value="P-loop containing nucleoside triphosphate hydrolases"/>
    <property type="match status" value="1"/>
</dbReference>
<comment type="cofactor">
    <cofactor evidence="1">
        <name>Mg(2+)</name>
        <dbReference type="ChEBI" id="CHEBI:18420"/>
    </cofactor>
</comment>
<keyword evidence="9 14" id="KW-0067">ATP-binding</keyword>
<dbReference type="InterPro" id="IPR018022">
    <property type="entry name" value="IPT"/>
</dbReference>
<proteinExistence type="inferred from homology"/>
<keyword evidence="8 14" id="KW-0547">Nucleotide-binding</keyword>
<comment type="similarity">
    <text evidence="3 14">Belongs to the IPP transferase family.</text>
</comment>
<dbReference type="Gene3D" id="1.10.20.140">
    <property type="match status" value="1"/>
</dbReference>
<evidence type="ECO:0000256" key="1">
    <source>
        <dbReference type="ARBA" id="ARBA00001946"/>
    </source>
</evidence>
<evidence type="ECO:0000256" key="12">
    <source>
        <dbReference type="RuleBase" id="RU003783"/>
    </source>
</evidence>
<evidence type="ECO:0000256" key="8">
    <source>
        <dbReference type="ARBA" id="ARBA00022741"/>
    </source>
</evidence>
<protein>
    <recommendedName>
        <fullName evidence="5 12">tRNA dimethylallyltransferase</fullName>
        <ecNumber evidence="4 12">2.5.1.75</ecNumber>
    </recommendedName>
</protein>
<evidence type="ECO:0000256" key="5">
    <source>
        <dbReference type="ARBA" id="ARBA00017477"/>
    </source>
</evidence>
<evidence type="ECO:0000256" key="14">
    <source>
        <dbReference type="RuleBase" id="RU003785"/>
    </source>
</evidence>
<dbReference type="Pfam" id="PF01715">
    <property type="entry name" value="IPPT"/>
    <property type="match status" value="1"/>
</dbReference>
<dbReference type="EMBL" id="FNZH01000003">
    <property type="protein sequence ID" value="SEJ41097.1"/>
    <property type="molecule type" value="Genomic_DNA"/>
</dbReference>
<evidence type="ECO:0000256" key="11">
    <source>
        <dbReference type="ARBA" id="ARBA00049563"/>
    </source>
</evidence>
<keyword evidence="7 12" id="KW-0819">tRNA processing</keyword>
<dbReference type="STRING" id="1416801.SAMN05192553_103750"/>
<evidence type="ECO:0000313" key="16">
    <source>
        <dbReference type="Proteomes" id="UP000199403"/>
    </source>
</evidence>
<keyword evidence="6 14" id="KW-0808">Transferase</keyword>
<gene>
    <name evidence="15" type="ORF">SAMN05192553_103750</name>
</gene>
<dbReference type="InterPro" id="IPR039657">
    <property type="entry name" value="Dimethylallyltransferase"/>
</dbReference>
<keyword evidence="10" id="KW-0460">Magnesium</keyword>
<dbReference type="Gene3D" id="3.40.50.300">
    <property type="entry name" value="P-loop containing nucleotide triphosphate hydrolases"/>
    <property type="match status" value="1"/>
</dbReference>
<evidence type="ECO:0000256" key="7">
    <source>
        <dbReference type="ARBA" id="ARBA00022694"/>
    </source>
</evidence>
<dbReference type="GO" id="GO:0052381">
    <property type="term" value="F:tRNA dimethylallyltransferase activity"/>
    <property type="evidence" value="ECO:0007669"/>
    <property type="project" value="UniProtKB-EC"/>
</dbReference>
<organism evidence="15 16">
    <name type="scientific">Cyclobacterium xiamenense</name>
    <dbReference type="NCBI Taxonomy" id="1297121"/>
    <lineage>
        <taxon>Bacteria</taxon>
        <taxon>Pseudomonadati</taxon>
        <taxon>Bacteroidota</taxon>
        <taxon>Cytophagia</taxon>
        <taxon>Cytophagales</taxon>
        <taxon>Cyclobacteriaceae</taxon>
        <taxon>Cyclobacterium</taxon>
    </lineage>
</organism>
<dbReference type="GO" id="GO:0006400">
    <property type="term" value="P:tRNA modification"/>
    <property type="evidence" value="ECO:0007669"/>
    <property type="project" value="TreeGrafter"/>
</dbReference>